<dbReference type="GO" id="GO:0071555">
    <property type="term" value="P:cell wall organization"/>
    <property type="evidence" value="ECO:0007669"/>
    <property type="project" value="UniProtKB-KW"/>
</dbReference>
<keyword evidence="2 10" id="KW-0963">Cytoplasm</keyword>
<keyword evidence="3 10" id="KW-0132">Cell division</keyword>
<keyword evidence="8 10" id="KW-0131">Cell cycle</keyword>
<gene>
    <name evidence="10" type="primary">nagZ</name>
    <name evidence="12" type="ORF">D7S86_08640</name>
</gene>
<keyword evidence="5 10" id="KW-0133">Cell shape</keyword>
<dbReference type="Proteomes" id="UP000270342">
    <property type="component" value="Unassembled WGS sequence"/>
</dbReference>
<dbReference type="NCBIfam" id="NF003740">
    <property type="entry name" value="PRK05337.1"/>
    <property type="match status" value="1"/>
</dbReference>
<dbReference type="GO" id="GO:0008360">
    <property type="term" value="P:regulation of cell shape"/>
    <property type="evidence" value="ECO:0007669"/>
    <property type="project" value="UniProtKB-KW"/>
</dbReference>
<dbReference type="GO" id="GO:0051301">
    <property type="term" value="P:cell division"/>
    <property type="evidence" value="ECO:0007669"/>
    <property type="project" value="UniProtKB-KW"/>
</dbReference>
<keyword evidence="13" id="KW-1185">Reference proteome</keyword>
<dbReference type="EC" id="3.2.1.52" evidence="10"/>
<evidence type="ECO:0000256" key="2">
    <source>
        <dbReference type="ARBA" id="ARBA00022490"/>
    </source>
</evidence>
<reference evidence="12 13" key="1">
    <citation type="submission" date="2018-10" db="EMBL/GenBank/DDBJ databases">
        <title>Robbsia sp. DHC34, isolated from soil.</title>
        <authorList>
            <person name="Gao Z.-H."/>
            <person name="Qiu L.-H."/>
        </authorList>
    </citation>
    <scope>NUCLEOTIDE SEQUENCE [LARGE SCALE GENOMIC DNA]</scope>
    <source>
        <strain evidence="12 13">DHC34</strain>
    </source>
</reference>
<dbReference type="InterPro" id="IPR036962">
    <property type="entry name" value="Glyco_hydro_3_N_sf"/>
</dbReference>
<keyword evidence="4 10" id="KW-0378">Hydrolase</keyword>
<evidence type="ECO:0000256" key="4">
    <source>
        <dbReference type="ARBA" id="ARBA00022801"/>
    </source>
</evidence>
<feature type="binding site" evidence="10">
    <location>
        <position position="79"/>
    </location>
    <ligand>
        <name>substrate</name>
    </ligand>
</feature>
<proteinExistence type="inferred from homology"/>
<name>A0A494Y105_9BURK</name>
<dbReference type="RefSeq" id="WP_121085439.1">
    <property type="nucleotide sequence ID" value="NZ_RBZU01000003.1"/>
</dbReference>
<feature type="binding site" evidence="10">
    <location>
        <begin position="184"/>
        <end position="185"/>
    </location>
    <ligand>
        <name>substrate</name>
    </ligand>
</feature>
<evidence type="ECO:0000256" key="6">
    <source>
        <dbReference type="ARBA" id="ARBA00022984"/>
    </source>
</evidence>
<dbReference type="Gene3D" id="3.20.20.300">
    <property type="entry name" value="Glycoside hydrolase, family 3, N-terminal domain"/>
    <property type="match status" value="1"/>
</dbReference>
<dbReference type="GO" id="GO:0005737">
    <property type="term" value="C:cytoplasm"/>
    <property type="evidence" value="ECO:0007669"/>
    <property type="project" value="UniProtKB-SubCell"/>
</dbReference>
<dbReference type="Pfam" id="PF00933">
    <property type="entry name" value="Glyco_hydro_3"/>
    <property type="match status" value="1"/>
</dbReference>
<dbReference type="EMBL" id="RBZU01000003">
    <property type="protein sequence ID" value="RKP56444.1"/>
    <property type="molecule type" value="Genomic_DNA"/>
</dbReference>
<dbReference type="SUPFAM" id="SSF51445">
    <property type="entry name" value="(Trans)glycosidases"/>
    <property type="match status" value="1"/>
</dbReference>
<dbReference type="GO" id="GO:0009254">
    <property type="term" value="P:peptidoglycan turnover"/>
    <property type="evidence" value="ECO:0007669"/>
    <property type="project" value="UniProtKB-UniRule"/>
</dbReference>
<comment type="similarity">
    <text evidence="10">Belongs to the glycosyl hydrolase 3 family. NagZ subfamily.</text>
</comment>
<feature type="binding site" evidence="10">
    <location>
        <position position="154"/>
    </location>
    <ligand>
        <name>substrate</name>
    </ligand>
</feature>
<comment type="pathway">
    <text evidence="10">Cell wall biogenesis; peptidoglycan recycling.</text>
</comment>
<protein>
    <recommendedName>
        <fullName evidence="10">Beta-hexosaminidase</fullName>
        <ecNumber evidence="10">3.2.1.52</ecNumber>
    </recommendedName>
    <alternativeName>
        <fullName evidence="10">Beta-N-acetylhexosaminidase</fullName>
    </alternativeName>
    <alternativeName>
        <fullName evidence="10">N-acetyl-beta-glucosaminidase</fullName>
    </alternativeName>
</protein>
<feature type="domain" description="Glycoside hydrolase family 3 N-terminal" evidence="11">
    <location>
        <begin position="24"/>
        <end position="310"/>
    </location>
</feature>
<evidence type="ECO:0000256" key="5">
    <source>
        <dbReference type="ARBA" id="ARBA00022960"/>
    </source>
</evidence>
<dbReference type="PANTHER" id="PTHR30480:SF13">
    <property type="entry name" value="BETA-HEXOSAMINIDASE"/>
    <property type="match status" value="1"/>
</dbReference>
<dbReference type="GO" id="GO:0004563">
    <property type="term" value="F:beta-N-acetylhexosaminidase activity"/>
    <property type="evidence" value="ECO:0007669"/>
    <property type="project" value="UniProtKB-UniRule"/>
</dbReference>
<dbReference type="PANTHER" id="PTHR30480">
    <property type="entry name" value="BETA-HEXOSAMINIDASE-RELATED"/>
    <property type="match status" value="1"/>
</dbReference>
<comment type="catalytic activity">
    <reaction evidence="1 10">
        <text>Hydrolysis of terminal non-reducing N-acetyl-D-hexosamine residues in N-acetyl-beta-D-hexosaminides.</text>
        <dbReference type="EC" id="3.2.1.52"/>
    </reaction>
</comment>
<evidence type="ECO:0000256" key="7">
    <source>
        <dbReference type="ARBA" id="ARBA00023295"/>
    </source>
</evidence>
<keyword evidence="9 10" id="KW-0961">Cell wall biogenesis/degradation</keyword>
<organism evidence="12 13">
    <name type="scientific">Pararobbsia silviterrae</name>
    <dbReference type="NCBI Taxonomy" id="1792498"/>
    <lineage>
        <taxon>Bacteria</taxon>
        <taxon>Pseudomonadati</taxon>
        <taxon>Pseudomonadota</taxon>
        <taxon>Betaproteobacteria</taxon>
        <taxon>Burkholderiales</taxon>
        <taxon>Burkholderiaceae</taxon>
        <taxon>Pararobbsia</taxon>
    </lineage>
</organism>
<evidence type="ECO:0000256" key="3">
    <source>
        <dbReference type="ARBA" id="ARBA00022618"/>
    </source>
</evidence>
<comment type="function">
    <text evidence="10">Plays a role in peptidoglycan recycling by cleaving the terminal beta-1,4-linked N-acetylglucosamine (GlcNAc) from peptide-linked peptidoglycan fragments, giving rise to free GlcNAc, anhydro-N-acetylmuramic acid and anhydro-N-acetylmuramic acid-linked peptides.</text>
</comment>
<dbReference type="GO" id="GO:0005975">
    <property type="term" value="P:carbohydrate metabolic process"/>
    <property type="evidence" value="ECO:0007669"/>
    <property type="project" value="InterPro"/>
</dbReference>
<evidence type="ECO:0000256" key="1">
    <source>
        <dbReference type="ARBA" id="ARBA00001231"/>
    </source>
</evidence>
<keyword evidence="7 10" id="KW-0326">Glycosidase</keyword>
<dbReference type="HAMAP" id="MF_00364">
    <property type="entry name" value="NagZ"/>
    <property type="match status" value="1"/>
</dbReference>
<comment type="caution">
    <text evidence="12">The sequence shown here is derived from an EMBL/GenBank/DDBJ whole genome shotgun (WGS) entry which is preliminary data.</text>
</comment>
<dbReference type="OrthoDB" id="9786661at2"/>
<dbReference type="UniPathway" id="UPA00544"/>
<dbReference type="InterPro" id="IPR017853">
    <property type="entry name" value="GH"/>
</dbReference>
<dbReference type="AlphaFoldDB" id="A0A494Y105"/>
<accession>A0A494Y105</accession>
<comment type="subcellular location">
    <subcellularLocation>
        <location evidence="10">Cytoplasm</location>
    </subcellularLocation>
</comment>
<feature type="site" description="Important for catalytic activity" evidence="10">
    <location>
        <position position="195"/>
    </location>
</feature>
<sequence length="388" mass="42248">MQEYAYAQPVLTKQFKRLAGPVMLDVVGTTLTHDDARRIAHPLTGGVILFARNFTDRTQLTMLTEQIRSVRPDVLIAVDHEGGRVQRFKTDGFTHLPSMRDIGALWDQDVFLGTQAATAAGLVLASELRACGVDLSFTPVLDIDYDQSKAIGSRAFHRDPRVVAMLAKSVAHGMSLAGMANCGKHFPGHGYVEADSHYAMPIDDRPLDALLADAQPYTWMGLALTAVMPAHVIYPRVDSLPAGFSRKWITDILRHRLGFAGAILSDDLSMHGARAVGDHLQSAQAALNAGCDMVLVCNEPAQADKVLQGLRYQPSRLSQRRLKRLRPKGKAARWSKLMRHPDYLAAREFLIAKVRLVKPAGAAGAPVAGAPSEPALAVELSGAQRVER</sequence>
<dbReference type="InterPro" id="IPR050226">
    <property type="entry name" value="NagZ_Beta-hexosaminidase"/>
</dbReference>
<dbReference type="InterPro" id="IPR001764">
    <property type="entry name" value="Glyco_hydro_3_N"/>
</dbReference>
<evidence type="ECO:0000256" key="10">
    <source>
        <dbReference type="HAMAP-Rule" id="MF_00364"/>
    </source>
</evidence>
<feature type="binding site" evidence="10">
    <location>
        <position position="87"/>
    </location>
    <ligand>
        <name>substrate</name>
    </ligand>
</feature>
<evidence type="ECO:0000313" key="12">
    <source>
        <dbReference type="EMBL" id="RKP56444.1"/>
    </source>
</evidence>
<dbReference type="InterPro" id="IPR022956">
    <property type="entry name" value="Beta_hexosaminidase_bac"/>
</dbReference>
<feature type="active site" description="Nucleophile" evidence="10">
    <location>
        <position position="266"/>
    </location>
</feature>
<evidence type="ECO:0000256" key="8">
    <source>
        <dbReference type="ARBA" id="ARBA00023306"/>
    </source>
</evidence>
<feature type="active site" description="Proton donor/acceptor" evidence="10">
    <location>
        <position position="197"/>
    </location>
</feature>
<evidence type="ECO:0000313" key="13">
    <source>
        <dbReference type="Proteomes" id="UP000270342"/>
    </source>
</evidence>
<keyword evidence="6 10" id="KW-0573">Peptidoglycan synthesis</keyword>
<evidence type="ECO:0000259" key="11">
    <source>
        <dbReference type="Pfam" id="PF00933"/>
    </source>
</evidence>
<evidence type="ECO:0000256" key="9">
    <source>
        <dbReference type="ARBA" id="ARBA00023316"/>
    </source>
</evidence>
<dbReference type="GO" id="GO:0009252">
    <property type="term" value="P:peptidoglycan biosynthetic process"/>
    <property type="evidence" value="ECO:0007669"/>
    <property type="project" value="UniProtKB-KW"/>
</dbReference>